<gene>
    <name evidence="2" type="ORF">BD626DRAFT_572341</name>
</gene>
<evidence type="ECO:0000313" key="3">
    <source>
        <dbReference type="Proteomes" id="UP000320762"/>
    </source>
</evidence>
<feature type="region of interest" description="Disordered" evidence="1">
    <location>
        <begin position="1"/>
        <end position="89"/>
    </location>
</feature>
<accession>A0A550C571</accession>
<reference evidence="2 3" key="1">
    <citation type="journal article" date="2019" name="New Phytol.">
        <title>Comparative genomics reveals unique wood-decay strategies and fruiting body development in the Schizophyllaceae.</title>
        <authorList>
            <person name="Almasi E."/>
            <person name="Sahu N."/>
            <person name="Krizsan K."/>
            <person name="Balint B."/>
            <person name="Kovacs G.M."/>
            <person name="Kiss B."/>
            <person name="Cseklye J."/>
            <person name="Drula E."/>
            <person name="Henrissat B."/>
            <person name="Nagy I."/>
            <person name="Chovatia M."/>
            <person name="Adam C."/>
            <person name="LaButti K."/>
            <person name="Lipzen A."/>
            <person name="Riley R."/>
            <person name="Grigoriev I.V."/>
            <person name="Nagy L.G."/>
        </authorList>
    </citation>
    <scope>NUCLEOTIDE SEQUENCE [LARGE SCALE GENOMIC DNA]</scope>
    <source>
        <strain evidence="2 3">NL-1724</strain>
    </source>
</reference>
<keyword evidence="3" id="KW-1185">Reference proteome</keyword>
<dbReference type="Proteomes" id="UP000320762">
    <property type="component" value="Unassembled WGS sequence"/>
</dbReference>
<comment type="caution">
    <text evidence="2">The sequence shown here is derived from an EMBL/GenBank/DDBJ whole genome shotgun (WGS) entry which is preliminary data.</text>
</comment>
<feature type="compositionally biased region" description="Basic and acidic residues" evidence="1">
    <location>
        <begin position="77"/>
        <end position="89"/>
    </location>
</feature>
<feature type="compositionally biased region" description="Basic and acidic residues" evidence="1">
    <location>
        <begin position="55"/>
        <end position="65"/>
    </location>
</feature>
<organism evidence="2 3">
    <name type="scientific">Schizophyllum amplum</name>
    <dbReference type="NCBI Taxonomy" id="97359"/>
    <lineage>
        <taxon>Eukaryota</taxon>
        <taxon>Fungi</taxon>
        <taxon>Dikarya</taxon>
        <taxon>Basidiomycota</taxon>
        <taxon>Agaricomycotina</taxon>
        <taxon>Agaricomycetes</taxon>
        <taxon>Agaricomycetidae</taxon>
        <taxon>Agaricales</taxon>
        <taxon>Schizophyllaceae</taxon>
        <taxon>Schizophyllum</taxon>
    </lineage>
</organism>
<name>A0A550C571_9AGAR</name>
<sequence>MAGKRRAGPSTEDVPRASHAAKKTRFVEPADDPANFEDKVNEGLEDPNANRKGRVKTEGYDSDSKQEEEDDMFAMGDKGDDKTNDSAKKKKTEYLRLGDIEGQEFNDPTRSGARF</sequence>
<evidence type="ECO:0000256" key="1">
    <source>
        <dbReference type="SAM" id="MobiDB-lite"/>
    </source>
</evidence>
<proteinExistence type="predicted"/>
<evidence type="ECO:0000313" key="2">
    <source>
        <dbReference type="EMBL" id="TRM59944.1"/>
    </source>
</evidence>
<dbReference type="OrthoDB" id="331341at2759"/>
<dbReference type="AlphaFoldDB" id="A0A550C571"/>
<dbReference type="STRING" id="97359.A0A550C571"/>
<protein>
    <submittedName>
        <fullName evidence="2">Uncharacterized protein</fullName>
    </submittedName>
</protein>
<dbReference type="EMBL" id="VDMD01000025">
    <property type="protein sequence ID" value="TRM59944.1"/>
    <property type="molecule type" value="Genomic_DNA"/>
</dbReference>